<feature type="compositionally biased region" description="Polar residues" evidence="1">
    <location>
        <begin position="327"/>
        <end position="345"/>
    </location>
</feature>
<sequence length="402" mass="47490">MPALTLPAHHRKTYLYRHANLDSILDEEDEGSIDETTLPKVTSTANAPSPLRSRSNLSIGTIKTRQKQCRSQLYKYIQLEKSLQSANLLNTNEERHQFQQDYQQSAREGKFDKFLQTYYHKLRTHKQTLDRERAMRTSRAFTFANLDENFIASDPTRNIKIVFVNNPRTFLRTDMTNARSPSFNQQNTEETAVETFYENLSRKFLNNPSRAREEITLFARQTSERLRETIPYLSQVPYRVRLVDERDKEHPLDERTILQMKHQRNLSVIEKRRQKIMKMVTQTRNNQLRMKQIDKRTPLSIDNSIYCQELLERVQEIEQSIKEQPRRTQSITKKTNSIYSSSLSPADTERSSSSLLFVRRSPRFQENVLSMHHIENSDNIRIIESTRPLTTPGKKLQWMNYT</sequence>
<accession>A0A814HKY4</accession>
<evidence type="ECO:0000313" key="3">
    <source>
        <dbReference type="Proteomes" id="UP000663828"/>
    </source>
</evidence>
<evidence type="ECO:0000256" key="1">
    <source>
        <dbReference type="SAM" id="MobiDB-lite"/>
    </source>
</evidence>
<evidence type="ECO:0000313" key="2">
    <source>
        <dbReference type="EMBL" id="CAF1012244.1"/>
    </source>
</evidence>
<comment type="caution">
    <text evidence="2">The sequence shown here is derived from an EMBL/GenBank/DDBJ whole genome shotgun (WGS) entry which is preliminary data.</text>
</comment>
<dbReference type="Proteomes" id="UP000663828">
    <property type="component" value="Unassembled WGS sequence"/>
</dbReference>
<organism evidence="2 3">
    <name type="scientific">Adineta ricciae</name>
    <name type="common">Rotifer</name>
    <dbReference type="NCBI Taxonomy" id="249248"/>
    <lineage>
        <taxon>Eukaryota</taxon>
        <taxon>Metazoa</taxon>
        <taxon>Spiralia</taxon>
        <taxon>Gnathifera</taxon>
        <taxon>Rotifera</taxon>
        <taxon>Eurotatoria</taxon>
        <taxon>Bdelloidea</taxon>
        <taxon>Adinetida</taxon>
        <taxon>Adinetidae</taxon>
        <taxon>Adineta</taxon>
    </lineage>
</organism>
<name>A0A814HKY4_ADIRI</name>
<protein>
    <submittedName>
        <fullName evidence="2">Uncharacterized protein</fullName>
    </submittedName>
</protein>
<feature type="compositionally biased region" description="Polar residues" evidence="1">
    <location>
        <begin position="39"/>
        <end position="55"/>
    </location>
</feature>
<dbReference type="EMBL" id="CAJNOR010000809">
    <property type="protein sequence ID" value="CAF1012244.1"/>
    <property type="molecule type" value="Genomic_DNA"/>
</dbReference>
<proteinExistence type="predicted"/>
<feature type="region of interest" description="Disordered" evidence="1">
    <location>
        <begin position="321"/>
        <end position="354"/>
    </location>
</feature>
<gene>
    <name evidence="2" type="ORF">XAT740_LOCUS13784</name>
</gene>
<keyword evidence="3" id="KW-1185">Reference proteome</keyword>
<reference evidence="2" key="1">
    <citation type="submission" date="2021-02" db="EMBL/GenBank/DDBJ databases">
        <authorList>
            <person name="Nowell W R."/>
        </authorList>
    </citation>
    <scope>NUCLEOTIDE SEQUENCE</scope>
</reference>
<dbReference type="AlphaFoldDB" id="A0A814HKY4"/>
<feature type="region of interest" description="Disordered" evidence="1">
    <location>
        <begin position="32"/>
        <end position="55"/>
    </location>
</feature>